<comment type="caution">
    <text evidence="1">The sequence shown here is derived from an EMBL/GenBank/DDBJ whole genome shotgun (WGS) entry which is preliminary data.</text>
</comment>
<dbReference type="AlphaFoldDB" id="A0A4Z2I7H6"/>
<accession>A0A4Z2I7H6</accession>
<reference evidence="1 2" key="1">
    <citation type="submission" date="2019-03" db="EMBL/GenBank/DDBJ databases">
        <title>First draft genome of Liparis tanakae, snailfish: a comprehensive survey of snailfish specific genes.</title>
        <authorList>
            <person name="Kim W."/>
            <person name="Song I."/>
            <person name="Jeong J.-H."/>
            <person name="Kim D."/>
            <person name="Kim S."/>
            <person name="Ryu S."/>
            <person name="Song J.Y."/>
            <person name="Lee S.K."/>
        </authorList>
    </citation>
    <scope>NUCLEOTIDE SEQUENCE [LARGE SCALE GENOMIC DNA]</scope>
    <source>
        <tissue evidence="1">Muscle</tissue>
    </source>
</reference>
<keyword evidence="2" id="KW-1185">Reference proteome</keyword>
<sequence>MSSTPMKYWRGRAVYKDELMRLLSVVHALHGGRALGAEVVVQGVAGHQQQVCTQENSSHHVNIGVVGDGVDVRRRFQTTTPFIRGDHLGGVDRQPLVRVDRHAEEAGVGLQAAGQHITYTVGRDHQPTVPEALT</sequence>
<name>A0A4Z2I7H6_9TELE</name>
<dbReference type="Proteomes" id="UP000314294">
    <property type="component" value="Unassembled WGS sequence"/>
</dbReference>
<gene>
    <name evidence="1" type="ORF">EYF80_016609</name>
</gene>
<proteinExistence type="predicted"/>
<protein>
    <submittedName>
        <fullName evidence="1">Uncharacterized protein</fullName>
    </submittedName>
</protein>
<evidence type="ECO:0000313" key="1">
    <source>
        <dbReference type="EMBL" id="TNN73123.1"/>
    </source>
</evidence>
<dbReference type="EMBL" id="SRLO01000128">
    <property type="protein sequence ID" value="TNN73123.1"/>
    <property type="molecule type" value="Genomic_DNA"/>
</dbReference>
<organism evidence="1 2">
    <name type="scientific">Liparis tanakae</name>
    <name type="common">Tanaka's snailfish</name>
    <dbReference type="NCBI Taxonomy" id="230148"/>
    <lineage>
        <taxon>Eukaryota</taxon>
        <taxon>Metazoa</taxon>
        <taxon>Chordata</taxon>
        <taxon>Craniata</taxon>
        <taxon>Vertebrata</taxon>
        <taxon>Euteleostomi</taxon>
        <taxon>Actinopterygii</taxon>
        <taxon>Neopterygii</taxon>
        <taxon>Teleostei</taxon>
        <taxon>Neoteleostei</taxon>
        <taxon>Acanthomorphata</taxon>
        <taxon>Eupercaria</taxon>
        <taxon>Perciformes</taxon>
        <taxon>Cottioidei</taxon>
        <taxon>Cottales</taxon>
        <taxon>Liparidae</taxon>
        <taxon>Liparis</taxon>
    </lineage>
</organism>
<evidence type="ECO:0000313" key="2">
    <source>
        <dbReference type="Proteomes" id="UP000314294"/>
    </source>
</evidence>